<feature type="compositionally biased region" description="Basic residues" evidence="5">
    <location>
        <begin position="463"/>
        <end position="472"/>
    </location>
</feature>
<dbReference type="InterPro" id="IPR004332">
    <property type="entry name" value="Transposase_MuDR"/>
</dbReference>
<evidence type="ECO:0008006" key="10">
    <source>
        <dbReference type="Google" id="ProtNLM"/>
    </source>
</evidence>
<dbReference type="PROSITE" id="PS50966">
    <property type="entry name" value="ZF_SWIM"/>
    <property type="match status" value="1"/>
</dbReference>
<dbReference type="SMART" id="SM00575">
    <property type="entry name" value="ZnF_PMZ"/>
    <property type="match status" value="1"/>
</dbReference>
<evidence type="ECO:0000256" key="3">
    <source>
        <dbReference type="ARBA" id="ARBA00022833"/>
    </source>
</evidence>
<dbReference type="AlphaFoldDB" id="A0AAP0DNX0"/>
<feature type="domain" description="CCHC-type" evidence="6">
    <location>
        <begin position="483"/>
        <end position="499"/>
    </location>
</feature>
<evidence type="ECO:0000259" key="6">
    <source>
        <dbReference type="PROSITE" id="PS50158"/>
    </source>
</evidence>
<name>A0AAP0DNX0_9ASTR</name>
<evidence type="ECO:0000256" key="1">
    <source>
        <dbReference type="ARBA" id="ARBA00022723"/>
    </source>
</evidence>
<evidence type="ECO:0000313" key="9">
    <source>
        <dbReference type="Proteomes" id="UP001408789"/>
    </source>
</evidence>
<dbReference type="Pfam" id="PF04434">
    <property type="entry name" value="SWIM"/>
    <property type="match status" value="1"/>
</dbReference>
<dbReference type="Pfam" id="PF03108">
    <property type="entry name" value="DBD_Tnp_Mut"/>
    <property type="match status" value="1"/>
</dbReference>
<dbReference type="Proteomes" id="UP001408789">
    <property type="component" value="Unassembled WGS sequence"/>
</dbReference>
<keyword evidence="1" id="KW-0479">Metal-binding</keyword>
<dbReference type="GO" id="GO:0008270">
    <property type="term" value="F:zinc ion binding"/>
    <property type="evidence" value="ECO:0007669"/>
    <property type="project" value="UniProtKB-KW"/>
</dbReference>
<gene>
    <name evidence="8" type="ORF">SSX86_002361</name>
</gene>
<dbReference type="PANTHER" id="PTHR31973:SF188">
    <property type="entry name" value="POLYPROTEIN, PUTATIVE-RELATED"/>
    <property type="match status" value="1"/>
</dbReference>
<evidence type="ECO:0000259" key="7">
    <source>
        <dbReference type="PROSITE" id="PS50966"/>
    </source>
</evidence>
<accession>A0AAP0DNX0</accession>
<evidence type="ECO:0000256" key="5">
    <source>
        <dbReference type="SAM" id="MobiDB-lite"/>
    </source>
</evidence>
<dbReference type="PANTHER" id="PTHR31973">
    <property type="entry name" value="POLYPROTEIN, PUTATIVE-RELATED"/>
    <property type="match status" value="1"/>
</dbReference>
<comment type="caution">
    <text evidence="8">The sequence shown here is derived from an EMBL/GenBank/DDBJ whole genome shotgun (WGS) entry which is preliminary data.</text>
</comment>
<dbReference type="PROSITE" id="PS50158">
    <property type="entry name" value="ZF_CCHC"/>
    <property type="match status" value="1"/>
</dbReference>
<keyword evidence="9" id="KW-1185">Reference proteome</keyword>
<evidence type="ECO:0000256" key="2">
    <source>
        <dbReference type="ARBA" id="ARBA00022771"/>
    </source>
</evidence>
<keyword evidence="3" id="KW-0862">Zinc</keyword>
<feature type="region of interest" description="Disordered" evidence="5">
    <location>
        <begin position="458"/>
        <end position="516"/>
    </location>
</feature>
<keyword evidence="2 4" id="KW-0863">Zinc-finger</keyword>
<dbReference type="EMBL" id="JBCNJP010000006">
    <property type="protein sequence ID" value="KAK9078304.1"/>
    <property type="molecule type" value="Genomic_DNA"/>
</dbReference>
<dbReference type="InterPro" id="IPR007527">
    <property type="entry name" value="Znf_SWIM"/>
</dbReference>
<sequence>MLNMYHVDKESTVYVMKNTNVETSSMQQRGQDDVLLVHGGEESEYSLSDESYHSSYSTDVEIDGEEHGGDEHYKKDSRTIKVNSTFENVIEFRRALVHYAITNEFAYFTEKSEPTRVTARCVDLGCKWRIHASIQQDGITFEVKTLVEPHSCTESKKGANKVASQGWIASVLKDKLKSDGDVSPIVLQKWIMKNYNVDVPYMRVFRGKEQAYNDMYGKWEDSFLQMNEFKEELLRRNPGSVVERAAGTYSITEHEKVLNDIDEACQDVRTYLDENHKSIWSRCKFGIMATYDYMTNNVLEAFNSWIGDARYKPVIDLLDCIREKIMIRLDKKRRLLKTWKGTLVPRTKRYLNKISKNLGIYEVCRSGENRAEVKYMDRRWDVSLDDKTCTCGVWQVRGVPCIHATAFITFTMDENWDNFVDSYFTIEKFKLAYALEVSPMPARDQWVHMDIGEKIYPPAIKRPPGRLRKNRIKPNDEPKKRQKCGRCGEYGHRQKTCKNAASQDEESTSKRRRENN</sequence>
<dbReference type="GO" id="GO:0003676">
    <property type="term" value="F:nucleic acid binding"/>
    <property type="evidence" value="ECO:0007669"/>
    <property type="project" value="InterPro"/>
</dbReference>
<proteinExistence type="predicted"/>
<evidence type="ECO:0000256" key="4">
    <source>
        <dbReference type="PROSITE-ProRule" id="PRU00047"/>
    </source>
</evidence>
<evidence type="ECO:0000313" key="8">
    <source>
        <dbReference type="EMBL" id="KAK9078304.1"/>
    </source>
</evidence>
<dbReference type="InterPro" id="IPR006564">
    <property type="entry name" value="Znf_PMZ"/>
</dbReference>
<dbReference type="InterPro" id="IPR001878">
    <property type="entry name" value="Znf_CCHC"/>
</dbReference>
<protein>
    <recommendedName>
        <fullName evidence="10">SWIM-type domain-containing protein</fullName>
    </recommendedName>
</protein>
<feature type="domain" description="SWIM-type" evidence="7">
    <location>
        <begin position="380"/>
        <end position="412"/>
    </location>
</feature>
<reference evidence="8 9" key="1">
    <citation type="submission" date="2024-04" db="EMBL/GenBank/DDBJ databases">
        <title>The reference genome of an endangered Asteraceae, Deinandra increscens subsp. villosa, native to the Central Coast of California.</title>
        <authorList>
            <person name="Guilliams M."/>
            <person name="Hasenstab-Lehman K."/>
            <person name="Meyer R."/>
            <person name="Mcevoy S."/>
        </authorList>
    </citation>
    <scope>NUCLEOTIDE SEQUENCE [LARGE SCALE GENOMIC DNA]</scope>
    <source>
        <tissue evidence="8">Leaf</tissue>
    </source>
</reference>
<organism evidence="8 9">
    <name type="scientific">Deinandra increscens subsp. villosa</name>
    <dbReference type="NCBI Taxonomy" id="3103831"/>
    <lineage>
        <taxon>Eukaryota</taxon>
        <taxon>Viridiplantae</taxon>
        <taxon>Streptophyta</taxon>
        <taxon>Embryophyta</taxon>
        <taxon>Tracheophyta</taxon>
        <taxon>Spermatophyta</taxon>
        <taxon>Magnoliopsida</taxon>
        <taxon>eudicotyledons</taxon>
        <taxon>Gunneridae</taxon>
        <taxon>Pentapetalae</taxon>
        <taxon>asterids</taxon>
        <taxon>campanulids</taxon>
        <taxon>Asterales</taxon>
        <taxon>Asteraceae</taxon>
        <taxon>Asteroideae</taxon>
        <taxon>Heliantheae alliance</taxon>
        <taxon>Madieae</taxon>
        <taxon>Madiinae</taxon>
        <taxon>Deinandra</taxon>
    </lineage>
</organism>